<dbReference type="InterPro" id="IPR016039">
    <property type="entry name" value="Thiolase-like"/>
</dbReference>
<dbReference type="SMART" id="SM00822">
    <property type="entry name" value="PKS_KR"/>
    <property type="match status" value="1"/>
</dbReference>
<feature type="compositionally biased region" description="Polar residues" evidence="7">
    <location>
        <begin position="1011"/>
        <end position="1021"/>
    </location>
</feature>
<dbReference type="InterPro" id="IPR014043">
    <property type="entry name" value="Acyl_transferase_dom"/>
</dbReference>
<dbReference type="InterPro" id="IPR049900">
    <property type="entry name" value="PKS_mFAS_DH"/>
</dbReference>
<evidence type="ECO:0000256" key="7">
    <source>
        <dbReference type="SAM" id="MobiDB-lite"/>
    </source>
</evidence>
<dbReference type="InterPro" id="IPR020807">
    <property type="entry name" value="PKS_DH"/>
</dbReference>
<dbReference type="InterPro" id="IPR014030">
    <property type="entry name" value="Ketoacyl_synth_N"/>
</dbReference>
<proteinExistence type="predicted"/>
<sequence>MTAPSQDRRAIITEALRTIDDLTARLEVAEHGQTEPIAVVGLGCRLPGGVHGPGRYWDLLKNGESGVVRVPASRWDADEYFNADSSVPGTICTRDGGFLTSWEPAEFDAEFFGLSRREAAAMDPQQRLFLEVAWEAIEDAGLNPDTLRGSRTGIYVGMTTNDYSLTFANKLAPQDIDPHIPFGNASNFAAGRLAYFLGVHGPAMVLDTACSSSLVSIHLACESLRRRESDTALAAGVNLILTPDNSIACSQWGMLSPGGQCKSFDADADGYVRSEGAGVVVLKRLGDAIAAGDRVLAVVRGSAVNQDGPSSGQTVPSGPAQQALIRQALATSGLSPSDIDYVEAHGTGTALGDPIELDALSGVFADRGDAAPLVLGSVKTNLGHLESAAGVAGFIKTVLSLHNGYIPRHLNFEQLTPRAGEGAARFTIAADGMEWPAHDGPRRAGVSSFGVSGTNAHLVVEQAPHSTVEPVAPQPEPIVSTIVVSGKTAARVEASAAALADWMSTAGSGVALSEVAHTVNHHRARHGKYVTVTARDHRQAVASLRAVAAGGTADGVTSLRDRTRAPGTVFVFSGQGSQWHGMGRRLLADEPAFAAAIAELDTDFVTQVGFSLREALESDAPLQGIARIQPVLVGVQLALAALWRSYGVEPDAVIGHSMGEVAASVVAGALSPADGLRVIATRSRLMARLSGQGAMALLEMDAESVTALIADHPGVSVAVYASPRQTVIAGPPEQVDAVVDVVSAADRLARRVEVDVASHHRTVDSILPELRSQLAGLAPRTPTVPVYVTTGDAVADSSGTLFDADYWAQNLRNPVRFTQAVAAAASDHGSFVEISPHPVLTHAIADTLADGTHAILPTLLRDADETVTFHTNLNSVAVPAPPHPAEPHPELPTTPWHHTSHWITTEGQALATNRAPAPGTLMGERFSVSGTSPTLLWQARLHPDATPYPGGHRVHGVELVPASILLQTLSLAARETGTPALADVRFDYPIVLDQPRIVQVVADGESVTVSSRTATDTGSQHWTRHAGARVSPPLDEPAVATDRAVAGAVTNWDAASVAELQRTWNVEGHPFPWSIPSCESTPDGARAQVELPEASAAALLDAGISVARLADAANPRMMAPAGLESLAVHDDRLTARASIEVLRRTRSDDELIVDVVVRTPEGAVCIDVRGLRYASIDATADTGGGDPHALVHAIDWQPWAGADVKASAEAAGAVAIVGDVAAAGALGDGLVRAGFAAGDVGTARYVVYVAGSAVGESDVDAATRLTTELADLVGNLARRPDDQPATLWILTRGVREAPSDAVLPQSALWGLAGVIGAEQPELWGGLLDLPADQEVADHAAALAALLPVAAKSILAAHDGALFAPALAPVTGDPVREPLRCRPDASYLVTGGMGALGLLIADWLVDRGARRLVLAGRTPLPPRRTWDGDGVTDAQRDVIAAIRALERRGAAVDAVTLDVGSAQEVRSLLDQRDAAGAPPIRGVVHAAGVTESQLLTEATDERVRATMWPKVAGARVLHDAFPPADLDFLYFTASAGAIFGVPGQAAYAAANAYLDCLARARHHLGGHTVSLDWVAWQDLGFAKGAQLVAAELARVGSRPVHPAEAFAAWEYVSGLDLAQAAMVPMLDDDSATSGDAALPERDWSAMSPDELRDHLQVELRTVLAHELRLPEAELEVDRPFAELGLNSVMAMSVRRDAERLVGIELSATMLWNHPTIAALAAYLAKRVAPQPQSDDRPAEDPTGAAPLSAPNDDLLADTEGSVLDALFDSVESAGATSRGSI</sequence>
<evidence type="ECO:0000256" key="4">
    <source>
        <dbReference type="ARBA" id="ARBA00022857"/>
    </source>
</evidence>
<dbReference type="InterPro" id="IPR020806">
    <property type="entry name" value="PKS_PP-bd"/>
</dbReference>
<dbReference type="InterPro" id="IPR036291">
    <property type="entry name" value="NAD(P)-bd_dom_sf"/>
</dbReference>
<dbReference type="InterPro" id="IPR042104">
    <property type="entry name" value="PKS_dehydratase_sf"/>
</dbReference>
<dbReference type="SUPFAM" id="SSF53901">
    <property type="entry name" value="Thiolase-like"/>
    <property type="match status" value="1"/>
</dbReference>
<dbReference type="InterPro" id="IPR020841">
    <property type="entry name" value="PKS_Beta-ketoAc_synthase_dom"/>
</dbReference>
<dbReference type="Gene3D" id="3.40.366.10">
    <property type="entry name" value="Malonyl-Coenzyme A Acyl Carrier Protein, domain 2"/>
    <property type="match status" value="1"/>
</dbReference>
<dbReference type="InterPro" id="IPR032821">
    <property type="entry name" value="PKS_assoc"/>
</dbReference>
<dbReference type="FunFam" id="3.30.70.250:FF:000003">
    <property type="entry name" value="Polyketide beta-ketoacyl synthase Pks3"/>
    <property type="match status" value="1"/>
</dbReference>
<dbReference type="SMART" id="SM00823">
    <property type="entry name" value="PKS_PP"/>
    <property type="match status" value="1"/>
</dbReference>
<dbReference type="InterPro" id="IPR057326">
    <property type="entry name" value="KR_dom"/>
</dbReference>
<keyword evidence="5" id="KW-0511">Multifunctional enzyme</keyword>
<dbReference type="InterPro" id="IPR018201">
    <property type="entry name" value="Ketoacyl_synth_AS"/>
</dbReference>
<name>A0A7I7QS86_9MYCO</name>
<dbReference type="KEGG" id="msei:MSEDJ_33340"/>
<dbReference type="InterPro" id="IPR014031">
    <property type="entry name" value="Ketoacyl_synth_C"/>
</dbReference>
<dbReference type="SUPFAM" id="SSF52151">
    <property type="entry name" value="FabD/lysophospholipase-like"/>
    <property type="match status" value="1"/>
</dbReference>
<feature type="region of interest" description="Disordered" evidence="7">
    <location>
        <begin position="1729"/>
        <end position="1754"/>
    </location>
</feature>
<evidence type="ECO:0000259" key="10">
    <source>
        <dbReference type="PROSITE" id="PS52019"/>
    </source>
</evidence>
<dbReference type="SMART" id="SM00826">
    <property type="entry name" value="PKS_DH"/>
    <property type="match status" value="1"/>
</dbReference>
<feature type="region of interest" description="N-terminal hotdog fold" evidence="6">
    <location>
        <begin position="919"/>
        <end position="1037"/>
    </location>
</feature>
<evidence type="ECO:0000313" key="11">
    <source>
        <dbReference type="EMBL" id="BBY29238.1"/>
    </source>
</evidence>
<organism evidence="11 12">
    <name type="scientific">Mycolicibacterium sediminis</name>
    <dbReference type="NCBI Taxonomy" id="1286180"/>
    <lineage>
        <taxon>Bacteria</taxon>
        <taxon>Bacillati</taxon>
        <taxon>Actinomycetota</taxon>
        <taxon>Actinomycetes</taxon>
        <taxon>Mycobacteriales</taxon>
        <taxon>Mycobacteriaceae</taxon>
        <taxon>Mycolicibacterium</taxon>
    </lineage>
</organism>
<dbReference type="PROSITE" id="PS52004">
    <property type="entry name" value="KS3_2"/>
    <property type="match status" value="1"/>
</dbReference>
<dbReference type="Pfam" id="PF16197">
    <property type="entry name" value="KAsynt_C_assoc"/>
    <property type="match status" value="1"/>
</dbReference>
<reference evidence="11 12" key="1">
    <citation type="journal article" date="2019" name="Emerg. Microbes Infect.">
        <title>Comprehensive subspecies identification of 175 nontuberculous mycobacteria species based on 7547 genomic profiles.</title>
        <authorList>
            <person name="Matsumoto Y."/>
            <person name="Kinjo T."/>
            <person name="Motooka D."/>
            <person name="Nabeya D."/>
            <person name="Jung N."/>
            <person name="Uechi K."/>
            <person name="Horii T."/>
            <person name="Iida T."/>
            <person name="Fujita J."/>
            <person name="Nakamura S."/>
        </authorList>
    </citation>
    <scope>NUCLEOTIDE SEQUENCE [LARGE SCALE GENOMIC DNA]</scope>
    <source>
        <strain evidence="11 12">JCM 17899</strain>
    </source>
</reference>
<dbReference type="InterPro" id="IPR009081">
    <property type="entry name" value="PP-bd_ACP"/>
</dbReference>
<dbReference type="Pfam" id="PF08659">
    <property type="entry name" value="KR"/>
    <property type="match status" value="1"/>
</dbReference>
<feature type="domain" description="Ketosynthase family 3 (KS3)" evidence="9">
    <location>
        <begin position="34"/>
        <end position="462"/>
    </location>
</feature>
<dbReference type="Pfam" id="PF02801">
    <property type="entry name" value="Ketoacyl-synt_C"/>
    <property type="match status" value="1"/>
</dbReference>
<dbReference type="InterPro" id="IPR016036">
    <property type="entry name" value="Malonyl_transacylase_ACP-bd"/>
</dbReference>
<dbReference type="PROSITE" id="PS50075">
    <property type="entry name" value="CARRIER"/>
    <property type="match status" value="1"/>
</dbReference>
<dbReference type="SUPFAM" id="SSF47336">
    <property type="entry name" value="ACP-like"/>
    <property type="match status" value="1"/>
</dbReference>
<dbReference type="PROSITE" id="PS52019">
    <property type="entry name" value="PKS_MFAS_DH"/>
    <property type="match status" value="1"/>
</dbReference>
<evidence type="ECO:0000259" key="9">
    <source>
        <dbReference type="PROSITE" id="PS52004"/>
    </source>
</evidence>
<dbReference type="InterPro" id="IPR036736">
    <property type="entry name" value="ACP-like_sf"/>
</dbReference>
<dbReference type="SMART" id="SM01294">
    <property type="entry name" value="PKS_PP_betabranch"/>
    <property type="match status" value="1"/>
</dbReference>
<gene>
    <name evidence="11" type="primary">ppsA_1</name>
    <name evidence="11" type="ORF">MSEDJ_33340</name>
</gene>
<feature type="active site" description="Proton acceptor; for dehydratase activity" evidence="6">
    <location>
        <position position="952"/>
    </location>
</feature>
<dbReference type="CDD" id="cd05274">
    <property type="entry name" value="KR_FAS_SDR_x"/>
    <property type="match status" value="1"/>
</dbReference>
<feature type="domain" description="PKS/mFAS DH" evidence="10">
    <location>
        <begin position="919"/>
        <end position="1182"/>
    </location>
</feature>
<dbReference type="GO" id="GO:0031177">
    <property type="term" value="F:phosphopantetheine binding"/>
    <property type="evidence" value="ECO:0007669"/>
    <property type="project" value="InterPro"/>
</dbReference>
<dbReference type="SUPFAM" id="SSF51735">
    <property type="entry name" value="NAD(P)-binding Rossmann-fold domains"/>
    <property type="match status" value="2"/>
</dbReference>
<dbReference type="GO" id="GO:0004315">
    <property type="term" value="F:3-oxoacyl-[acyl-carrier-protein] synthase activity"/>
    <property type="evidence" value="ECO:0007669"/>
    <property type="project" value="InterPro"/>
</dbReference>
<evidence type="ECO:0000256" key="6">
    <source>
        <dbReference type="PROSITE-ProRule" id="PRU01363"/>
    </source>
</evidence>
<keyword evidence="4" id="KW-0521">NADP</keyword>
<keyword evidence="1" id="KW-0596">Phosphopantetheine</keyword>
<dbReference type="InterPro" id="IPR016035">
    <property type="entry name" value="Acyl_Trfase/lysoPLipase"/>
</dbReference>
<dbReference type="SUPFAM" id="SSF55048">
    <property type="entry name" value="Probable ACP-binding domain of malonyl-CoA ACP transacylase"/>
    <property type="match status" value="1"/>
</dbReference>
<evidence type="ECO:0000259" key="8">
    <source>
        <dbReference type="PROSITE" id="PS50075"/>
    </source>
</evidence>
<keyword evidence="3" id="KW-0808">Transferase</keyword>
<keyword evidence="2" id="KW-0597">Phosphoprotein</keyword>
<dbReference type="RefSeq" id="WP_163798015.1">
    <property type="nucleotide sequence ID" value="NZ_AP022588.1"/>
</dbReference>
<dbReference type="InterPro" id="IPR049552">
    <property type="entry name" value="PKS_DH_N"/>
</dbReference>
<dbReference type="Gene3D" id="3.30.70.250">
    <property type="entry name" value="Malonyl-CoA ACP transacylase, ACP-binding"/>
    <property type="match status" value="1"/>
</dbReference>
<dbReference type="Gene3D" id="3.40.50.720">
    <property type="entry name" value="NAD(P)-binding Rossmann-like Domain"/>
    <property type="match status" value="1"/>
</dbReference>
<dbReference type="SMART" id="SM00827">
    <property type="entry name" value="PKS_AT"/>
    <property type="match status" value="1"/>
</dbReference>
<dbReference type="Pfam" id="PF00550">
    <property type="entry name" value="PP-binding"/>
    <property type="match status" value="1"/>
</dbReference>
<evidence type="ECO:0000256" key="5">
    <source>
        <dbReference type="ARBA" id="ARBA00023268"/>
    </source>
</evidence>
<dbReference type="CDD" id="cd00833">
    <property type="entry name" value="PKS"/>
    <property type="match status" value="1"/>
</dbReference>
<dbReference type="SMART" id="SM00825">
    <property type="entry name" value="PKS_KS"/>
    <property type="match status" value="1"/>
</dbReference>
<evidence type="ECO:0000256" key="3">
    <source>
        <dbReference type="ARBA" id="ARBA00022679"/>
    </source>
</evidence>
<dbReference type="InterPro" id="IPR001227">
    <property type="entry name" value="Ac_transferase_dom_sf"/>
</dbReference>
<accession>A0A7I7QS86</accession>
<dbReference type="InterPro" id="IPR013968">
    <property type="entry name" value="PKS_KR"/>
</dbReference>
<dbReference type="PROSITE" id="PS00606">
    <property type="entry name" value="KS3_1"/>
    <property type="match status" value="1"/>
</dbReference>
<dbReference type="InterPro" id="IPR050091">
    <property type="entry name" value="PKS_NRPS_Biosynth_Enz"/>
</dbReference>
<dbReference type="FunFam" id="3.40.47.10:FF:000019">
    <property type="entry name" value="Polyketide synthase type I"/>
    <property type="match status" value="1"/>
</dbReference>
<keyword evidence="12" id="KW-1185">Reference proteome</keyword>
<feature type="region of interest" description="Disordered" evidence="7">
    <location>
        <begin position="1011"/>
        <end position="1035"/>
    </location>
</feature>
<dbReference type="Pfam" id="PF00109">
    <property type="entry name" value="ketoacyl-synt"/>
    <property type="match status" value="1"/>
</dbReference>
<feature type="domain" description="Carrier" evidence="8">
    <location>
        <begin position="1652"/>
        <end position="1726"/>
    </location>
</feature>
<dbReference type="Pfam" id="PF21089">
    <property type="entry name" value="PKS_DH_N"/>
    <property type="match status" value="1"/>
</dbReference>
<dbReference type="EMBL" id="AP022588">
    <property type="protein sequence ID" value="BBY29238.1"/>
    <property type="molecule type" value="Genomic_DNA"/>
</dbReference>
<dbReference type="Gene3D" id="3.10.129.110">
    <property type="entry name" value="Polyketide synthase dehydratase"/>
    <property type="match status" value="1"/>
</dbReference>
<evidence type="ECO:0000256" key="2">
    <source>
        <dbReference type="ARBA" id="ARBA00022553"/>
    </source>
</evidence>
<feature type="region of interest" description="C-terminal hotdog fold" evidence="6">
    <location>
        <begin position="1050"/>
        <end position="1182"/>
    </location>
</feature>
<dbReference type="PANTHER" id="PTHR43775">
    <property type="entry name" value="FATTY ACID SYNTHASE"/>
    <property type="match status" value="1"/>
</dbReference>
<feature type="active site" description="Proton donor; for dehydratase activity" evidence="6">
    <location>
        <position position="1101"/>
    </location>
</feature>
<dbReference type="Gene3D" id="1.10.1200.10">
    <property type="entry name" value="ACP-like"/>
    <property type="match status" value="1"/>
</dbReference>
<evidence type="ECO:0000256" key="1">
    <source>
        <dbReference type="ARBA" id="ARBA00022450"/>
    </source>
</evidence>
<evidence type="ECO:0000313" key="12">
    <source>
        <dbReference type="Proteomes" id="UP000467193"/>
    </source>
</evidence>
<protein>
    <submittedName>
        <fullName evidence="11">Phthiocerol synthesis polyketide synthase type I PpsA</fullName>
    </submittedName>
</protein>
<dbReference type="Gene3D" id="3.40.47.10">
    <property type="match status" value="1"/>
</dbReference>
<dbReference type="GO" id="GO:0004312">
    <property type="term" value="F:fatty acid synthase activity"/>
    <property type="evidence" value="ECO:0007669"/>
    <property type="project" value="TreeGrafter"/>
</dbReference>
<dbReference type="Pfam" id="PF00698">
    <property type="entry name" value="Acyl_transf_1"/>
    <property type="match status" value="1"/>
</dbReference>
<dbReference type="Proteomes" id="UP000467193">
    <property type="component" value="Chromosome"/>
</dbReference>
<dbReference type="GO" id="GO:0006633">
    <property type="term" value="P:fatty acid biosynthetic process"/>
    <property type="evidence" value="ECO:0007669"/>
    <property type="project" value="InterPro"/>
</dbReference>
<dbReference type="PANTHER" id="PTHR43775:SF37">
    <property type="entry name" value="SI:DKEY-61P9.11"/>
    <property type="match status" value="1"/>
</dbReference>